<accession>A0A518HLR6</accession>
<sequence>MIRSWTRNGLSTRDGEERMRFENQRRPVCYHDGMRDGKIRRVIVWAISSAKELTMPHSTQQKVIEFLGGPLDGHLEPLAVTAERLPEKIVCYISANVFHLLEGEPHEHENVVTSLVIYRRENQKSKWSYAFAGSFAPRDVTRESTDEHRKDGPDDESRPE</sequence>
<feature type="region of interest" description="Disordered" evidence="1">
    <location>
        <begin position="139"/>
        <end position="160"/>
    </location>
</feature>
<dbReference type="AlphaFoldDB" id="A0A518HLR6"/>
<reference evidence="2 3" key="1">
    <citation type="submission" date="2019-03" db="EMBL/GenBank/DDBJ databases">
        <title>Deep-cultivation of Planctomycetes and their phenomic and genomic characterization uncovers novel biology.</title>
        <authorList>
            <person name="Wiegand S."/>
            <person name="Jogler M."/>
            <person name="Boedeker C."/>
            <person name="Pinto D."/>
            <person name="Vollmers J."/>
            <person name="Rivas-Marin E."/>
            <person name="Kohn T."/>
            <person name="Peeters S.H."/>
            <person name="Heuer A."/>
            <person name="Rast P."/>
            <person name="Oberbeckmann S."/>
            <person name="Bunk B."/>
            <person name="Jeske O."/>
            <person name="Meyerdierks A."/>
            <person name="Storesund J.E."/>
            <person name="Kallscheuer N."/>
            <person name="Luecker S."/>
            <person name="Lage O.M."/>
            <person name="Pohl T."/>
            <person name="Merkel B.J."/>
            <person name="Hornburger P."/>
            <person name="Mueller R.-W."/>
            <person name="Bruemmer F."/>
            <person name="Labrenz M."/>
            <person name="Spormann A.M."/>
            <person name="Op den Camp H."/>
            <person name="Overmann J."/>
            <person name="Amann R."/>
            <person name="Jetten M.S.M."/>
            <person name="Mascher T."/>
            <person name="Medema M.H."/>
            <person name="Devos D.P."/>
            <person name="Kaster A.-K."/>
            <person name="Ovreas L."/>
            <person name="Rohde M."/>
            <person name="Galperin M.Y."/>
            <person name="Jogler C."/>
        </authorList>
    </citation>
    <scope>NUCLEOTIDE SEQUENCE [LARGE SCALE GENOMIC DNA]</scope>
    <source>
        <strain evidence="2 3">Enr13</strain>
    </source>
</reference>
<protein>
    <submittedName>
        <fullName evidence="2">Uncharacterized protein</fullName>
    </submittedName>
</protein>
<evidence type="ECO:0000313" key="3">
    <source>
        <dbReference type="Proteomes" id="UP000319004"/>
    </source>
</evidence>
<evidence type="ECO:0000256" key="1">
    <source>
        <dbReference type="SAM" id="MobiDB-lite"/>
    </source>
</evidence>
<name>A0A518HLR6_9BACT</name>
<proteinExistence type="predicted"/>
<organism evidence="2 3">
    <name type="scientific">Stieleria neptunia</name>
    <dbReference type="NCBI Taxonomy" id="2527979"/>
    <lineage>
        <taxon>Bacteria</taxon>
        <taxon>Pseudomonadati</taxon>
        <taxon>Planctomycetota</taxon>
        <taxon>Planctomycetia</taxon>
        <taxon>Pirellulales</taxon>
        <taxon>Pirellulaceae</taxon>
        <taxon>Stieleria</taxon>
    </lineage>
</organism>
<gene>
    <name evidence="2" type="ORF">Enr13x_16450</name>
</gene>
<evidence type="ECO:0000313" key="2">
    <source>
        <dbReference type="EMBL" id="QDV41802.1"/>
    </source>
</evidence>
<dbReference type="KEGG" id="snep:Enr13x_16450"/>
<keyword evidence="3" id="KW-1185">Reference proteome</keyword>
<dbReference type="Proteomes" id="UP000319004">
    <property type="component" value="Chromosome"/>
</dbReference>
<dbReference type="EMBL" id="CP037423">
    <property type="protein sequence ID" value="QDV41802.1"/>
    <property type="molecule type" value="Genomic_DNA"/>
</dbReference>